<name>B5VJJ3_YEAS6</name>
<dbReference type="GO" id="GO:0030686">
    <property type="term" value="C:90S preribosome"/>
    <property type="evidence" value="ECO:0007669"/>
    <property type="project" value="InterPro"/>
</dbReference>
<accession>B5VJJ3</accession>
<evidence type="ECO:0000313" key="3">
    <source>
        <dbReference type="Proteomes" id="UP000008988"/>
    </source>
</evidence>
<evidence type="ECO:0000313" key="2">
    <source>
        <dbReference type="EMBL" id="EDZ71902.1"/>
    </source>
</evidence>
<proteinExistence type="predicted"/>
<organism evidence="2 3">
    <name type="scientific">Saccharomyces cerevisiae (strain AWRI1631)</name>
    <name type="common">Baker's yeast</name>
    <dbReference type="NCBI Taxonomy" id="545124"/>
    <lineage>
        <taxon>Eukaryota</taxon>
        <taxon>Fungi</taxon>
        <taxon>Dikarya</taxon>
        <taxon>Ascomycota</taxon>
        <taxon>Saccharomycotina</taxon>
        <taxon>Saccharomycetes</taxon>
        <taxon>Saccharomycetales</taxon>
        <taxon>Saccharomycetaceae</taxon>
        <taxon>Saccharomyces</taxon>
    </lineage>
</organism>
<feature type="region of interest" description="Disordered" evidence="1">
    <location>
        <begin position="139"/>
        <end position="176"/>
    </location>
</feature>
<evidence type="ECO:0000256" key="1">
    <source>
        <dbReference type="SAM" id="MobiDB-lite"/>
    </source>
</evidence>
<feature type="compositionally biased region" description="Basic and acidic residues" evidence="1">
    <location>
        <begin position="142"/>
        <end position="155"/>
    </location>
</feature>
<dbReference type="Proteomes" id="UP000008988">
    <property type="component" value="Unassembled WGS sequence"/>
</dbReference>
<protein>
    <submittedName>
        <fullName evidence="2">YGR251Wp-like protein</fullName>
    </submittedName>
</protein>
<dbReference type="EMBL" id="ABSV01001013">
    <property type="protein sequence ID" value="EDZ71902.1"/>
    <property type="molecule type" value="Genomic_DNA"/>
</dbReference>
<dbReference type="GO" id="GO:0042274">
    <property type="term" value="P:ribosomal small subunit biogenesis"/>
    <property type="evidence" value="ECO:0007669"/>
    <property type="project" value="InterPro"/>
</dbReference>
<dbReference type="OrthoDB" id="4068385at2759"/>
<dbReference type="AlphaFoldDB" id="B5VJJ3"/>
<comment type="caution">
    <text evidence="2">The sequence shown here is derived from an EMBL/GenBank/DDBJ whole genome shotgun (WGS) entry which is preliminary data.</text>
</comment>
<sequence length="258" mass="29618">MSRAKELQEKLNLQAKLQSTFSNNTAAVLDWLKESDETGISNDTERNKQLKDHKELEDGKKAFFKLPVLQIGSGLHFRTQDDASAKEDIHTIGEFIEGDKKVSSLAKKKKRSDPGLQRNNMYRITKDDTKAMIALKRKMRKGEKEGLRKKQEHSKSSVSNSYSASDEEDEDVGTMPQKSTKKNLVYFLIKKRRHVNNLKHLWAAKNASFFPRLLFYVGRNDVCLSTNEYVQKRILAKAVIAYCNTKYVNVARITLNEM</sequence>
<dbReference type="Pfam" id="PF10863">
    <property type="entry name" value="NOP19"/>
    <property type="match status" value="1"/>
</dbReference>
<gene>
    <name evidence="2" type="ORF">AWRI1631_74740</name>
</gene>
<dbReference type="InterPro" id="IPR022592">
    <property type="entry name" value="Nucleolar_19"/>
</dbReference>
<reference evidence="2 3" key="1">
    <citation type="journal article" date="2008" name="FEMS Yeast Res.">
        <title>Comparative genome analysis of a Saccharomyces cerevisiae wine strain.</title>
        <authorList>
            <person name="Borneman A.R."/>
            <person name="Forgan A.H."/>
            <person name="Pretorius I.S."/>
            <person name="Chambers P.J."/>
        </authorList>
    </citation>
    <scope>NUCLEOTIDE SEQUENCE [LARGE SCALE GENOMIC DNA]</scope>
    <source>
        <strain evidence="2 3">AWRI1631</strain>
    </source>
</reference>